<sequence>MLKKQSEQIKELTDKEIVISLYMTQLLIFVFSCILSLFLFNSYNEFKVMWDLSSVKVIYYGVSVAAIVIVIDYVLMKVLPVHLLDDGGVNDKIFKNRSIPHIVILTGIIAISEEFLFRGVIQTNYGIWIASIIFALLHFRYVTKWVLFTLVISISFLLGIVYELTDSLYTTILAHFIIDLVFAIQIRLKFIKGVRNNNE</sequence>
<dbReference type="InterPro" id="IPR003675">
    <property type="entry name" value="Rce1/LyrA-like_dom"/>
</dbReference>
<protein>
    <submittedName>
        <fullName evidence="3">Membrane protease YdiL (CAAX protease family)</fullName>
    </submittedName>
</protein>
<dbReference type="Pfam" id="PF02517">
    <property type="entry name" value="Rce1-like"/>
    <property type="match status" value="1"/>
</dbReference>
<name>A0ABT9ZKX8_9BACI</name>
<dbReference type="EMBL" id="JAUSUD010000027">
    <property type="protein sequence ID" value="MDQ0232928.1"/>
    <property type="molecule type" value="Genomic_DNA"/>
</dbReference>
<keyword evidence="3" id="KW-0645">Protease</keyword>
<reference evidence="3 4" key="1">
    <citation type="submission" date="2023-07" db="EMBL/GenBank/DDBJ databases">
        <title>Genomic Encyclopedia of Type Strains, Phase IV (KMG-IV): sequencing the most valuable type-strain genomes for metagenomic binning, comparative biology and taxonomic classification.</title>
        <authorList>
            <person name="Goeker M."/>
        </authorList>
    </citation>
    <scope>NUCLEOTIDE SEQUENCE [LARGE SCALE GENOMIC DNA]</scope>
    <source>
        <strain evidence="3 4">DSM 29005</strain>
    </source>
</reference>
<dbReference type="RefSeq" id="WP_307345527.1">
    <property type="nucleotide sequence ID" value="NZ_JAUSUD010000027.1"/>
</dbReference>
<accession>A0ABT9ZKX8</accession>
<evidence type="ECO:0000256" key="1">
    <source>
        <dbReference type="SAM" id="Phobius"/>
    </source>
</evidence>
<dbReference type="PROSITE" id="PS51257">
    <property type="entry name" value="PROKAR_LIPOPROTEIN"/>
    <property type="match status" value="1"/>
</dbReference>
<dbReference type="Proteomes" id="UP001234495">
    <property type="component" value="Unassembled WGS sequence"/>
</dbReference>
<organism evidence="3 4">
    <name type="scientific">Metabacillus malikii</name>
    <dbReference type="NCBI Taxonomy" id="1504265"/>
    <lineage>
        <taxon>Bacteria</taxon>
        <taxon>Bacillati</taxon>
        <taxon>Bacillota</taxon>
        <taxon>Bacilli</taxon>
        <taxon>Bacillales</taxon>
        <taxon>Bacillaceae</taxon>
        <taxon>Metabacillus</taxon>
    </lineage>
</organism>
<feature type="transmembrane region" description="Helical" evidence="1">
    <location>
        <begin position="146"/>
        <end position="162"/>
    </location>
</feature>
<dbReference type="GO" id="GO:0006508">
    <property type="term" value="P:proteolysis"/>
    <property type="evidence" value="ECO:0007669"/>
    <property type="project" value="UniProtKB-KW"/>
</dbReference>
<dbReference type="GO" id="GO:0008233">
    <property type="term" value="F:peptidase activity"/>
    <property type="evidence" value="ECO:0007669"/>
    <property type="project" value="UniProtKB-KW"/>
</dbReference>
<feature type="transmembrane region" description="Helical" evidence="1">
    <location>
        <begin position="21"/>
        <end position="43"/>
    </location>
</feature>
<evidence type="ECO:0000313" key="4">
    <source>
        <dbReference type="Proteomes" id="UP001234495"/>
    </source>
</evidence>
<feature type="domain" description="CAAX prenyl protease 2/Lysostaphin resistance protein A-like" evidence="2">
    <location>
        <begin position="99"/>
        <end position="181"/>
    </location>
</feature>
<feature type="transmembrane region" description="Helical" evidence="1">
    <location>
        <begin position="168"/>
        <end position="188"/>
    </location>
</feature>
<gene>
    <name evidence="3" type="ORF">J2S19_004252</name>
</gene>
<proteinExistence type="predicted"/>
<comment type="caution">
    <text evidence="3">The sequence shown here is derived from an EMBL/GenBank/DDBJ whole genome shotgun (WGS) entry which is preliminary data.</text>
</comment>
<feature type="transmembrane region" description="Helical" evidence="1">
    <location>
        <begin position="58"/>
        <end position="79"/>
    </location>
</feature>
<keyword evidence="4" id="KW-1185">Reference proteome</keyword>
<keyword evidence="1" id="KW-0812">Transmembrane</keyword>
<keyword evidence="1" id="KW-1133">Transmembrane helix</keyword>
<keyword evidence="3" id="KW-0378">Hydrolase</keyword>
<evidence type="ECO:0000313" key="3">
    <source>
        <dbReference type="EMBL" id="MDQ0232928.1"/>
    </source>
</evidence>
<keyword evidence="1" id="KW-0472">Membrane</keyword>
<feature type="transmembrane region" description="Helical" evidence="1">
    <location>
        <begin position="99"/>
        <end position="117"/>
    </location>
</feature>
<evidence type="ECO:0000259" key="2">
    <source>
        <dbReference type="Pfam" id="PF02517"/>
    </source>
</evidence>